<keyword evidence="2" id="KW-1185">Reference proteome</keyword>
<protein>
    <submittedName>
        <fullName evidence="1">Putative cytosolic protein</fullName>
    </submittedName>
</protein>
<dbReference type="SUPFAM" id="SSF158504">
    <property type="entry name" value="BH2638-like"/>
    <property type="match status" value="1"/>
</dbReference>
<dbReference type="InterPro" id="IPR023324">
    <property type="entry name" value="BH2638-like_sf"/>
</dbReference>
<dbReference type="InterPro" id="IPR007920">
    <property type="entry name" value="UPF0223"/>
</dbReference>
<accession>A0A239ZNM6</accession>
<evidence type="ECO:0000313" key="2">
    <source>
        <dbReference type="Proteomes" id="UP000242084"/>
    </source>
</evidence>
<sequence>MEYSYPFDVDWSQEEILQVITFFNLIEDAYESSANRENLKEAYANFKKIVPGKSQENNIYKEFKEASGYDGYKVIKELKENQDEQNISIK</sequence>
<dbReference type="OrthoDB" id="1649074at2"/>
<name>A0A239ZNM6_9STAP</name>
<reference evidence="1 2" key="1">
    <citation type="submission" date="2017-06" db="EMBL/GenBank/DDBJ databases">
        <authorList>
            <consortium name="Pathogen Informatics"/>
        </authorList>
    </citation>
    <scope>NUCLEOTIDE SEQUENCE [LARGE SCALE GENOMIC DNA]</scope>
    <source>
        <strain evidence="1 2">NCTC13839</strain>
    </source>
</reference>
<gene>
    <name evidence="1" type="ORF">SAMEA4384403_01727</name>
</gene>
<dbReference type="NCBIfam" id="NF003353">
    <property type="entry name" value="PRK04387.1"/>
    <property type="match status" value="1"/>
</dbReference>
<dbReference type="PIRSF" id="PIRSF037260">
    <property type="entry name" value="UPF0223"/>
    <property type="match status" value="1"/>
</dbReference>
<dbReference type="Proteomes" id="UP000242084">
    <property type="component" value="Chromosome 1"/>
</dbReference>
<proteinExistence type="predicted"/>
<dbReference type="Pfam" id="PF05256">
    <property type="entry name" value="UPF0223"/>
    <property type="match status" value="1"/>
</dbReference>
<dbReference type="Gene3D" id="1.10.220.80">
    <property type="entry name" value="BH2638-like"/>
    <property type="match status" value="1"/>
</dbReference>
<organism evidence="1 2">
    <name type="scientific">Mammaliicoccus stepanovicii</name>
    <dbReference type="NCBI Taxonomy" id="643214"/>
    <lineage>
        <taxon>Bacteria</taxon>
        <taxon>Bacillati</taxon>
        <taxon>Bacillota</taxon>
        <taxon>Bacilli</taxon>
        <taxon>Bacillales</taxon>
        <taxon>Staphylococcaceae</taxon>
        <taxon>Mammaliicoccus</taxon>
    </lineage>
</organism>
<evidence type="ECO:0000313" key="1">
    <source>
        <dbReference type="EMBL" id="SNV72617.1"/>
    </source>
</evidence>
<dbReference type="EMBL" id="LT906462">
    <property type="protein sequence ID" value="SNV72617.1"/>
    <property type="molecule type" value="Genomic_DNA"/>
</dbReference>
<dbReference type="AlphaFoldDB" id="A0A239ZNM6"/>
<dbReference type="KEGG" id="sste:SAMEA4384403_1727"/>
<dbReference type="RefSeq" id="WP_095088652.1">
    <property type="nucleotide sequence ID" value="NZ_BMDM01000004.1"/>
</dbReference>